<proteinExistence type="predicted"/>
<keyword evidence="2" id="KW-1185">Reference proteome</keyword>
<protein>
    <submittedName>
        <fullName evidence="1">Uncharacterized protein</fullName>
    </submittedName>
</protein>
<accession>A0A972NX18</accession>
<evidence type="ECO:0000313" key="1">
    <source>
        <dbReference type="EMBL" id="NPT61413.1"/>
    </source>
</evidence>
<dbReference type="AlphaFoldDB" id="A0A972NX18"/>
<organism evidence="1 2">
    <name type="scientific">Paraburkholderia elongata</name>
    <dbReference type="NCBI Taxonomy" id="2675747"/>
    <lineage>
        <taxon>Bacteria</taxon>
        <taxon>Pseudomonadati</taxon>
        <taxon>Pseudomonadota</taxon>
        <taxon>Betaproteobacteria</taxon>
        <taxon>Burkholderiales</taxon>
        <taxon>Burkholderiaceae</taxon>
        <taxon>Paraburkholderia</taxon>
    </lineage>
</organism>
<gene>
    <name evidence="1" type="ORF">GNZ13_44510</name>
</gene>
<reference evidence="1 2" key="1">
    <citation type="submission" date="2019-11" db="EMBL/GenBank/DDBJ databases">
        <title>Metabolism of dissolved organic matter in forest soils.</title>
        <authorList>
            <person name="Cyle K.T."/>
            <person name="Wilhelm R.C."/>
            <person name="Martinez C.E."/>
        </authorList>
    </citation>
    <scope>NUCLEOTIDE SEQUENCE [LARGE SCALE GENOMIC DNA]</scope>
    <source>
        <strain evidence="1 2">5N</strain>
    </source>
</reference>
<sequence>MSAQLSEYKQGLYIQANVPNWPDQATFTGTVSIIDKRGATATDTRYTPNWVRPAQSVDEARAILLKYGIDVIEGRAQQGSDVNG</sequence>
<dbReference type="EMBL" id="WOEZ01000267">
    <property type="protein sequence ID" value="NPT61413.1"/>
    <property type="molecule type" value="Genomic_DNA"/>
</dbReference>
<name>A0A972NX18_9BURK</name>
<dbReference type="Proteomes" id="UP000655523">
    <property type="component" value="Unassembled WGS sequence"/>
</dbReference>
<evidence type="ECO:0000313" key="2">
    <source>
        <dbReference type="Proteomes" id="UP000655523"/>
    </source>
</evidence>
<dbReference type="RefSeq" id="WP_172177061.1">
    <property type="nucleotide sequence ID" value="NZ_WOEZ01000267.1"/>
</dbReference>
<comment type="caution">
    <text evidence="1">The sequence shown here is derived from an EMBL/GenBank/DDBJ whole genome shotgun (WGS) entry which is preliminary data.</text>
</comment>